<evidence type="ECO:0000313" key="18">
    <source>
        <dbReference type="Proteomes" id="UP000217736"/>
    </source>
</evidence>
<keyword evidence="11 13" id="KW-0067">ATP-binding</keyword>
<evidence type="ECO:0000256" key="15">
    <source>
        <dbReference type="PIRSR" id="PIRSR000724-2"/>
    </source>
</evidence>
<dbReference type="RefSeq" id="WP_096439411.1">
    <property type="nucleotide sequence ID" value="NZ_AP018164.1"/>
</dbReference>
<feature type="binding site" evidence="13 15">
    <location>
        <begin position="363"/>
        <end position="366"/>
    </location>
    <ligand>
        <name>ATP</name>
        <dbReference type="ChEBI" id="CHEBI:30616"/>
    </ligand>
</feature>
<keyword evidence="12 13" id="KW-0324">Glycolysis</keyword>
<dbReference type="GO" id="GO:0043531">
    <property type="term" value="F:ADP binding"/>
    <property type="evidence" value="ECO:0007669"/>
    <property type="project" value="TreeGrafter"/>
</dbReference>
<dbReference type="Proteomes" id="UP000217736">
    <property type="component" value="Chromosome"/>
</dbReference>
<feature type="binding site" evidence="13">
    <location>
        <position position="125"/>
    </location>
    <ligand>
        <name>substrate</name>
    </ligand>
</feature>
<dbReference type="FunFam" id="3.40.50.1260:FF:000006">
    <property type="entry name" value="Phosphoglycerate kinase"/>
    <property type="match status" value="1"/>
</dbReference>
<comment type="subcellular location">
    <subcellularLocation>
        <location evidence="13">Cytoplasm</location>
    </subcellularLocation>
</comment>
<feature type="binding site" evidence="13">
    <location>
        <position position="43"/>
    </location>
    <ligand>
        <name>substrate</name>
    </ligand>
</feature>
<protein>
    <recommendedName>
        <fullName evidence="6 13">Phosphoglycerate kinase</fullName>
        <ecNumber evidence="5 13">2.7.2.3</ecNumber>
    </recommendedName>
</protein>
<dbReference type="PROSITE" id="PS00111">
    <property type="entry name" value="PGLYCERATE_KINASE"/>
    <property type="match status" value="1"/>
</dbReference>
<dbReference type="PIRSF" id="PIRSF000724">
    <property type="entry name" value="Pgk"/>
    <property type="match status" value="1"/>
</dbReference>
<dbReference type="KEGG" id="mshg:MSG_02111"/>
<evidence type="ECO:0000256" key="7">
    <source>
        <dbReference type="ARBA" id="ARBA00022490"/>
    </source>
</evidence>
<keyword evidence="7 13" id="KW-0963">Cytoplasm</keyword>
<evidence type="ECO:0000256" key="9">
    <source>
        <dbReference type="ARBA" id="ARBA00022741"/>
    </source>
</evidence>
<feature type="binding site" evidence="13 14">
    <location>
        <begin position="66"/>
        <end position="69"/>
    </location>
    <ligand>
        <name>substrate</name>
    </ligand>
</feature>
<evidence type="ECO:0000313" key="17">
    <source>
        <dbReference type="EMBL" id="BAX92260.1"/>
    </source>
</evidence>
<comment type="catalytic activity">
    <reaction evidence="1 13 16">
        <text>(2R)-3-phosphoglycerate + ATP = (2R)-3-phospho-glyceroyl phosphate + ADP</text>
        <dbReference type="Rhea" id="RHEA:14801"/>
        <dbReference type="ChEBI" id="CHEBI:30616"/>
        <dbReference type="ChEBI" id="CHEBI:57604"/>
        <dbReference type="ChEBI" id="CHEBI:58272"/>
        <dbReference type="ChEBI" id="CHEBI:456216"/>
        <dbReference type="EC" id="2.7.2.3"/>
    </reaction>
</comment>
<comment type="similarity">
    <text evidence="3 13 16">Belongs to the phosphoglycerate kinase family.</text>
</comment>
<evidence type="ECO:0000256" key="16">
    <source>
        <dbReference type="RuleBase" id="RU000532"/>
    </source>
</evidence>
<organism evidence="17 18">
    <name type="scientific">Mycobacterium shigaense</name>
    <dbReference type="NCBI Taxonomy" id="722731"/>
    <lineage>
        <taxon>Bacteria</taxon>
        <taxon>Bacillati</taxon>
        <taxon>Actinomycetota</taxon>
        <taxon>Actinomycetes</taxon>
        <taxon>Mycobacteriales</taxon>
        <taxon>Mycobacteriaceae</taxon>
        <taxon>Mycobacterium</taxon>
        <taxon>Mycobacterium simiae complex</taxon>
    </lineage>
</organism>
<keyword evidence="9 13" id="KW-0547">Nucleotide-binding</keyword>
<dbReference type="Gene3D" id="3.40.50.1260">
    <property type="entry name" value="Phosphoglycerate kinase, N-terminal domain"/>
    <property type="match status" value="2"/>
</dbReference>
<dbReference type="Pfam" id="PF00162">
    <property type="entry name" value="PGK"/>
    <property type="match status" value="1"/>
</dbReference>
<evidence type="ECO:0000256" key="2">
    <source>
        <dbReference type="ARBA" id="ARBA00004838"/>
    </source>
</evidence>
<gene>
    <name evidence="13 17" type="primary">pgk</name>
    <name evidence="17" type="ORF">MSG_02111</name>
</gene>
<keyword evidence="8 13" id="KW-0808">Transferase</keyword>
<dbReference type="PRINTS" id="PR00477">
    <property type="entry name" value="PHGLYCKINASE"/>
</dbReference>
<dbReference type="UniPathway" id="UPA00109">
    <property type="reaction ID" value="UER00185"/>
</dbReference>
<dbReference type="HAMAP" id="MF_00145">
    <property type="entry name" value="Phosphoglyc_kinase"/>
    <property type="match status" value="1"/>
</dbReference>
<evidence type="ECO:0000256" key="4">
    <source>
        <dbReference type="ARBA" id="ARBA00011245"/>
    </source>
</evidence>
<dbReference type="FunFam" id="3.40.50.1260:FF:000031">
    <property type="entry name" value="Phosphoglycerate kinase 1"/>
    <property type="match status" value="1"/>
</dbReference>
<evidence type="ECO:0000256" key="13">
    <source>
        <dbReference type="HAMAP-Rule" id="MF_00145"/>
    </source>
</evidence>
<feature type="binding site" evidence="14">
    <location>
        <position position="43"/>
    </location>
    <ligand>
        <name>(2R)-3-phosphoglycerate</name>
        <dbReference type="ChEBI" id="CHEBI:58272"/>
    </ligand>
</feature>
<feature type="binding site" evidence="14">
    <location>
        <position position="165"/>
    </location>
    <ligand>
        <name>(2R)-3-phosphoglycerate</name>
        <dbReference type="ChEBI" id="CHEBI:58272"/>
    </ligand>
</feature>
<dbReference type="SUPFAM" id="SSF53748">
    <property type="entry name" value="Phosphoglycerate kinase"/>
    <property type="match status" value="1"/>
</dbReference>
<name>A0A1Z4EH83_9MYCO</name>
<evidence type="ECO:0000256" key="3">
    <source>
        <dbReference type="ARBA" id="ARBA00008982"/>
    </source>
</evidence>
<comment type="pathway">
    <text evidence="2 13">Carbohydrate degradation; glycolysis; pyruvate from D-glyceraldehyde 3-phosphate: step 2/5.</text>
</comment>
<dbReference type="InterPro" id="IPR036043">
    <property type="entry name" value="Phosphoglycerate_kinase_sf"/>
</dbReference>
<evidence type="ECO:0000256" key="14">
    <source>
        <dbReference type="PIRSR" id="PIRSR000724-1"/>
    </source>
</evidence>
<feature type="binding site" evidence="13">
    <location>
        <position position="165"/>
    </location>
    <ligand>
        <name>substrate</name>
    </ligand>
</feature>
<feature type="binding site" evidence="13">
    <location>
        <position position="303"/>
    </location>
    <ligand>
        <name>ATP</name>
        <dbReference type="ChEBI" id="CHEBI:30616"/>
    </ligand>
</feature>
<evidence type="ECO:0000256" key="5">
    <source>
        <dbReference type="ARBA" id="ARBA00013061"/>
    </source>
</evidence>
<proteinExistence type="inferred from homology"/>
<feature type="binding site" evidence="13 15">
    <location>
        <position position="215"/>
    </location>
    <ligand>
        <name>ATP</name>
        <dbReference type="ChEBI" id="CHEBI:30616"/>
    </ligand>
</feature>
<evidence type="ECO:0000256" key="1">
    <source>
        <dbReference type="ARBA" id="ARBA00000642"/>
    </source>
</evidence>
<dbReference type="GO" id="GO:0006096">
    <property type="term" value="P:glycolytic process"/>
    <property type="evidence" value="ECO:0007669"/>
    <property type="project" value="UniProtKB-UniRule"/>
</dbReference>
<keyword evidence="18" id="KW-1185">Reference proteome</keyword>
<dbReference type="OrthoDB" id="9808460at2"/>
<dbReference type="EMBL" id="AP018164">
    <property type="protein sequence ID" value="BAX92260.1"/>
    <property type="molecule type" value="Genomic_DNA"/>
</dbReference>
<dbReference type="GO" id="GO:0006094">
    <property type="term" value="P:gluconeogenesis"/>
    <property type="evidence" value="ECO:0007669"/>
    <property type="project" value="TreeGrafter"/>
</dbReference>
<keyword evidence="10 13" id="KW-0418">Kinase</keyword>
<feature type="binding site" evidence="13 14">
    <location>
        <begin position="27"/>
        <end position="29"/>
    </location>
    <ligand>
        <name>substrate</name>
    </ligand>
</feature>
<dbReference type="AlphaFoldDB" id="A0A1Z4EH83"/>
<dbReference type="InterPro" id="IPR015824">
    <property type="entry name" value="Phosphoglycerate_kinase_N"/>
</dbReference>
<dbReference type="CDD" id="cd00318">
    <property type="entry name" value="Phosphoglycerate_kinase"/>
    <property type="match status" value="1"/>
</dbReference>
<reference evidence="18" key="1">
    <citation type="submission" date="2017-06" db="EMBL/GenBank/DDBJ databases">
        <title>Complete Genome Sequence of Mycobacterium shigaense.</title>
        <authorList>
            <person name="Fukano H."/>
            <person name="Yoshida M."/>
            <person name="Kazumi Y."/>
            <person name="Ogura Y."/>
            <person name="Mitarai S."/>
            <person name="Hayashi T."/>
            <person name="Hoshino Y."/>
        </authorList>
    </citation>
    <scope>NUCLEOTIDE SEQUENCE [LARGE SCALE GENOMIC DNA]</scope>
    <source>
        <strain evidence="18">UN-152</strain>
    </source>
</reference>
<dbReference type="InterPro" id="IPR001576">
    <property type="entry name" value="Phosphoglycerate_kinase"/>
</dbReference>
<dbReference type="GO" id="GO:0005829">
    <property type="term" value="C:cytosol"/>
    <property type="evidence" value="ECO:0007669"/>
    <property type="project" value="TreeGrafter"/>
</dbReference>
<comment type="subunit">
    <text evidence="4 13">Monomer.</text>
</comment>
<evidence type="ECO:0000256" key="10">
    <source>
        <dbReference type="ARBA" id="ARBA00022777"/>
    </source>
</evidence>
<sequence length="415" mass="42868">MTEATLPTLEDLLAEGISGRGVLVRSDLNVPLDDEGAITDPGRIIASVPTLQALLDAGARVVVTAHLGRPKNGPDAKLSLAPVAAALGERLGRHVQLAGDVVGGDALARAEGLTDGDVLLLENIRFDPRETSKDDAERLALARQLAELVGPAGAFVSDGFGVVHRKQASVYDVATLLPHYAGKLVAEEIEVLEQLCSSTRRPYAVVLGGSKVSDKLGVIESLATKADSIVIGGGMCFTFLAAQGYSVGKSLLEEDMVETCRGLLDTHADVLRLPGDIVVTENFAADSPPQFVAANAIPEDLMGLDIGPGSVKRFAALLANAETIFWNGPMGVFEFPAYASGTRGIAEAIVGATGKGAFSVVGGGDSAAAVRALKIPEDAFSHISTGGGASLEYLEGKTLPGIEVLGRPQPSEGDS</sequence>
<evidence type="ECO:0000256" key="12">
    <source>
        <dbReference type="ARBA" id="ARBA00023152"/>
    </source>
</evidence>
<feature type="binding site" evidence="14">
    <location>
        <position position="125"/>
    </location>
    <ligand>
        <name>(2R)-3-phosphoglycerate</name>
        <dbReference type="ChEBI" id="CHEBI:58272"/>
    </ligand>
</feature>
<dbReference type="PANTHER" id="PTHR11406:SF23">
    <property type="entry name" value="PHOSPHOGLYCERATE KINASE 1, CHLOROPLASTIC-RELATED"/>
    <property type="match status" value="1"/>
</dbReference>
<accession>A0A1Z4EH83</accession>
<dbReference type="EC" id="2.7.2.3" evidence="5 13"/>
<dbReference type="PANTHER" id="PTHR11406">
    <property type="entry name" value="PHOSPHOGLYCERATE KINASE"/>
    <property type="match status" value="1"/>
</dbReference>
<dbReference type="GO" id="GO:0005524">
    <property type="term" value="F:ATP binding"/>
    <property type="evidence" value="ECO:0007669"/>
    <property type="project" value="UniProtKB-KW"/>
</dbReference>
<feature type="binding site" evidence="13 15">
    <location>
        <position position="334"/>
    </location>
    <ligand>
        <name>ATP</name>
        <dbReference type="ChEBI" id="CHEBI:30616"/>
    </ligand>
</feature>
<dbReference type="GO" id="GO:0004618">
    <property type="term" value="F:phosphoglycerate kinase activity"/>
    <property type="evidence" value="ECO:0007669"/>
    <property type="project" value="UniProtKB-UniRule"/>
</dbReference>
<evidence type="ECO:0000256" key="6">
    <source>
        <dbReference type="ARBA" id="ARBA00016471"/>
    </source>
</evidence>
<dbReference type="InterPro" id="IPR015911">
    <property type="entry name" value="Phosphoglycerate_kinase_CS"/>
</dbReference>
<evidence type="ECO:0000256" key="11">
    <source>
        <dbReference type="ARBA" id="ARBA00022840"/>
    </source>
</evidence>
<evidence type="ECO:0000256" key="8">
    <source>
        <dbReference type="ARBA" id="ARBA00022679"/>
    </source>
</evidence>